<evidence type="ECO:0000256" key="4">
    <source>
        <dbReference type="ARBA" id="ARBA00022475"/>
    </source>
</evidence>
<evidence type="ECO:0000256" key="1">
    <source>
        <dbReference type="ARBA" id="ARBA00004651"/>
    </source>
</evidence>
<keyword evidence="6 9" id="KW-0812">Transmembrane</keyword>
<dbReference type="InterPro" id="IPR004485">
    <property type="entry name" value="Cobalamin_biosynth_CobD/CbiB"/>
</dbReference>
<comment type="function">
    <text evidence="9">Converts cobyric acid to cobinamide by the addition of aminopropanol on the F carboxylic group.</text>
</comment>
<comment type="similarity">
    <text evidence="3 9">Belongs to the CobD/CbiB family.</text>
</comment>
<keyword evidence="5 9" id="KW-0169">Cobalamin biosynthesis</keyword>
<evidence type="ECO:0000256" key="2">
    <source>
        <dbReference type="ARBA" id="ARBA00004953"/>
    </source>
</evidence>
<dbReference type="NCBIfam" id="NF002276">
    <property type="entry name" value="PRK01209.1-4"/>
    <property type="match status" value="1"/>
</dbReference>
<keyword evidence="7 9" id="KW-1133">Transmembrane helix</keyword>
<dbReference type="STRING" id="1075090.GOAMR_40_01390"/>
<protein>
    <recommendedName>
        <fullName evidence="9">Cobalamin biosynthesis protein CobD</fullName>
    </recommendedName>
</protein>
<comment type="subcellular location">
    <subcellularLocation>
        <location evidence="1 9">Cell membrane</location>
        <topology evidence="1 9">Multi-pass membrane protein</topology>
    </subcellularLocation>
</comment>
<evidence type="ECO:0000256" key="6">
    <source>
        <dbReference type="ARBA" id="ARBA00022692"/>
    </source>
</evidence>
<evidence type="ECO:0000256" key="8">
    <source>
        <dbReference type="ARBA" id="ARBA00023136"/>
    </source>
</evidence>
<evidence type="ECO:0000256" key="7">
    <source>
        <dbReference type="ARBA" id="ARBA00022989"/>
    </source>
</evidence>
<dbReference type="AlphaFoldDB" id="G7GPX4"/>
<comment type="caution">
    <text evidence="10">The sequence shown here is derived from an EMBL/GenBank/DDBJ whole genome shotgun (WGS) entry which is preliminary data.</text>
</comment>
<dbReference type="GO" id="GO:0048472">
    <property type="term" value="F:threonine-phosphate decarboxylase activity"/>
    <property type="evidence" value="ECO:0007669"/>
    <property type="project" value="InterPro"/>
</dbReference>
<name>G7GPX4_9ACTN</name>
<evidence type="ECO:0000313" key="11">
    <source>
        <dbReference type="Proteomes" id="UP000006023"/>
    </source>
</evidence>
<keyword evidence="4 9" id="KW-1003">Cell membrane</keyword>
<comment type="pathway">
    <text evidence="2 9">Cofactor biosynthesis; adenosylcobalamin biosynthesis.</text>
</comment>
<dbReference type="PANTHER" id="PTHR34308:SF1">
    <property type="entry name" value="COBALAMIN BIOSYNTHESIS PROTEIN CBIB"/>
    <property type="match status" value="1"/>
</dbReference>
<evidence type="ECO:0000256" key="3">
    <source>
        <dbReference type="ARBA" id="ARBA00006263"/>
    </source>
</evidence>
<accession>G7GPX4</accession>
<keyword evidence="8 9" id="KW-0472">Membrane</keyword>
<dbReference type="PANTHER" id="PTHR34308">
    <property type="entry name" value="COBALAMIN BIOSYNTHESIS PROTEIN CBIB"/>
    <property type="match status" value="1"/>
</dbReference>
<gene>
    <name evidence="9 10" type="primary">cobD</name>
    <name evidence="10" type="ORF">GOAMR_40_01390</name>
</gene>
<dbReference type="RefSeq" id="WP_005187138.1">
    <property type="nucleotide sequence ID" value="NZ_BAED01000040.1"/>
</dbReference>
<dbReference type="GO" id="GO:0015420">
    <property type="term" value="F:ABC-type vitamin B12 transporter activity"/>
    <property type="evidence" value="ECO:0007669"/>
    <property type="project" value="UniProtKB-UniRule"/>
</dbReference>
<dbReference type="GO" id="GO:0005886">
    <property type="term" value="C:plasma membrane"/>
    <property type="evidence" value="ECO:0007669"/>
    <property type="project" value="UniProtKB-SubCell"/>
</dbReference>
<keyword evidence="11" id="KW-1185">Reference proteome</keyword>
<dbReference type="UniPathway" id="UPA00148"/>
<organism evidence="10 11">
    <name type="scientific">Gordonia amarae NBRC 15530</name>
    <dbReference type="NCBI Taxonomy" id="1075090"/>
    <lineage>
        <taxon>Bacteria</taxon>
        <taxon>Bacillati</taxon>
        <taxon>Actinomycetota</taxon>
        <taxon>Actinomycetes</taxon>
        <taxon>Mycobacteriales</taxon>
        <taxon>Gordoniaceae</taxon>
        <taxon>Gordonia</taxon>
    </lineage>
</organism>
<proteinExistence type="inferred from homology"/>
<dbReference type="NCBIfam" id="TIGR00380">
    <property type="entry name" value="cobal_cbiB"/>
    <property type="match status" value="1"/>
</dbReference>
<evidence type="ECO:0000313" key="10">
    <source>
        <dbReference type="EMBL" id="GAB05649.1"/>
    </source>
</evidence>
<reference evidence="10 11" key="1">
    <citation type="submission" date="2011-11" db="EMBL/GenBank/DDBJ databases">
        <title>Whole genome shotgun sequence of Gordonia amarae NBRC 15530.</title>
        <authorList>
            <person name="Takarada H."/>
            <person name="Hosoyama A."/>
            <person name="Tsuchikane K."/>
            <person name="Katsumata H."/>
            <person name="Yamazaki S."/>
            <person name="Fujita N."/>
        </authorList>
    </citation>
    <scope>NUCLEOTIDE SEQUENCE [LARGE SCALE GENOMIC DNA]</scope>
    <source>
        <strain evidence="10 11">NBRC 15530</strain>
    </source>
</reference>
<evidence type="ECO:0000256" key="5">
    <source>
        <dbReference type="ARBA" id="ARBA00022573"/>
    </source>
</evidence>
<dbReference type="Pfam" id="PF03186">
    <property type="entry name" value="CobD_Cbib"/>
    <property type="match status" value="1"/>
</dbReference>
<dbReference type="HAMAP" id="MF_00024">
    <property type="entry name" value="CobD_CbiB"/>
    <property type="match status" value="1"/>
</dbReference>
<dbReference type="eggNOG" id="COG1270">
    <property type="taxonomic scope" value="Bacteria"/>
</dbReference>
<dbReference type="GO" id="GO:0009236">
    <property type="term" value="P:cobalamin biosynthetic process"/>
    <property type="evidence" value="ECO:0007669"/>
    <property type="project" value="UniProtKB-UniRule"/>
</dbReference>
<dbReference type="Proteomes" id="UP000006023">
    <property type="component" value="Unassembled WGS sequence"/>
</dbReference>
<dbReference type="EMBL" id="BAED01000040">
    <property type="protein sequence ID" value="GAB05649.1"/>
    <property type="molecule type" value="Genomic_DNA"/>
</dbReference>
<sequence>MAVGLVAGYLADRMLGDPRRFHPVAGLGRILGGLERGLYRDSRTAGVAYTALTVGGAGIGSALLTRRLRPIEPVLVAAATWAALGGTTLAGVGGQMAGNLDGGNLDGARALIPSLCGRDPNSLDADGMCRAAVESIAENTSDATVAPVLWGAVAGVPGLVAYRTINTLDAMVGYRSPRYERFGWASARLDDLANVIPARVSGLLAVALGPHPASAWAAWHRDARKHPSPNAGVVEASFAGALGIGLGGRTVYAHGVEMRPQLGSGPAPTSADLREAVRLSRRVQSGAVAVGVGYRLLRRGLSRRNAG</sequence>
<evidence type="ECO:0000256" key="9">
    <source>
        <dbReference type="HAMAP-Rule" id="MF_00024"/>
    </source>
</evidence>